<comment type="catalytic activity">
    <reaction evidence="15 16 17">
        <text>oxaloacetate + 2 Na(+)(in) + H(+) = pyruvate + 2 Na(+)(out) + CO2</text>
        <dbReference type="Rhea" id="RHEA:57724"/>
        <dbReference type="ChEBI" id="CHEBI:15361"/>
        <dbReference type="ChEBI" id="CHEBI:15378"/>
        <dbReference type="ChEBI" id="CHEBI:16452"/>
        <dbReference type="ChEBI" id="CHEBI:16526"/>
        <dbReference type="ChEBI" id="CHEBI:29101"/>
        <dbReference type="EC" id="7.2.4.2"/>
    </reaction>
</comment>
<evidence type="ECO:0000256" key="4">
    <source>
        <dbReference type="ARBA" id="ARBA00005844"/>
    </source>
</evidence>
<dbReference type="EMBL" id="AUVB01000011">
    <property type="protein sequence ID" value="KGE05156.1"/>
    <property type="molecule type" value="Genomic_DNA"/>
</dbReference>
<evidence type="ECO:0000313" key="19">
    <source>
        <dbReference type="Proteomes" id="UP000029640"/>
    </source>
</evidence>
<proteinExistence type="inferred from homology"/>
<comment type="similarity">
    <text evidence="4 16 17">Belongs to the OadG family.</text>
</comment>
<dbReference type="STRING" id="1265313.HRUBRA_00230"/>
<evidence type="ECO:0000256" key="17">
    <source>
        <dbReference type="RuleBase" id="RU004278"/>
    </source>
</evidence>
<comment type="subcellular location">
    <subcellularLocation>
        <location evidence="3 16 17">Cell membrane</location>
        <topology evidence="3 16 17">Single-pass membrane protein</topology>
    </subcellularLocation>
</comment>
<keyword evidence="6 16" id="KW-0813">Transport</keyword>
<comment type="function">
    <text evidence="2 16 17">Catalyzes the decarboxylation of oxaloacetate coupled to Na(+) translocation.</text>
</comment>
<evidence type="ECO:0000256" key="2">
    <source>
        <dbReference type="ARBA" id="ARBA00003002"/>
    </source>
</evidence>
<keyword evidence="19" id="KW-1185">Reference proteome</keyword>
<evidence type="ECO:0000256" key="11">
    <source>
        <dbReference type="ARBA" id="ARBA00023053"/>
    </source>
</evidence>
<dbReference type="HOGENOM" id="CLU_168750_3_1_6"/>
<name>A0A095XZH2_9GAMM</name>
<evidence type="ECO:0000256" key="5">
    <source>
        <dbReference type="ARBA" id="ARBA00011869"/>
    </source>
</evidence>
<evidence type="ECO:0000256" key="10">
    <source>
        <dbReference type="ARBA" id="ARBA00022989"/>
    </source>
</evidence>
<dbReference type="GO" id="GO:0036376">
    <property type="term" value="P:sodium ion export across plasma membrane"/>
    <property type="evidence" value="ECO:0007669"/>
    <property type="project" value="InterPro"/>
</dbReference>
<evidence type="ECO:0000256" key="13">
    <source>
        <dbReference type="ARBA" id="ARBA00023136"/>
    </source>
</evidence>
<keyword evidence="8 16" id="KW-0812">Transmembrane</keyword>
<keyword evidence="9 16" id="KW-1278">Translocase</keyword>
<dbReference type="EC" id="7.2.4.2" evidence="16"/>
<gene>
    <name evidence="16" type="primary">oadG</name>
    <name evidence="18" type="ORF">HRUBRA_00230</name>
</gene>
<sequence>MEESLLQEGLDLMLFGMLTVVLFLALLVLATSALSAAVRRFAPPAPAPIAAPRSDAAAATDPSPAVVAAITAAIVRHRHATARRKEGP</sequence>
<dbReference type="InterPro" id="IPR005899">
    <property type="entry name" value="Na_pump_deCOase"/>
</dbReference>
<dbReference type="GO" id="GO:0005886">
    <property type="term" value="C:plasma membrane"/>
    <property type="evidence" value="ECO:0007669"/>
    <property type="project" value="UniProtKB-SubCell"/>
</dbReference>
<evidence type="ECO:0000256" key="1">
    <source>
        <dbReference type="ARBA" id="ARBA00001959"/>
    </source>
</evidence>
<keyword evidence="11 16" id="KW-0915">Sodium</keyword>
<dbReference type="Pfam" id="PF04277">
    <property type="entry name" value="OAD_gamma"/>
    <property type="match status" value="1"/>
</dbReference>
<keyword evidence="13 16" id="KW-0472">Membrane</keyword>
<dbReference type="eggNOG" id="COG3630">
    <property type="taxonomic scope" value="Bacteria"/>
</dbReference>
<comment type="cofactor">
    <cofactor evidence="1 16 17">
        <name>Na(+)</name>
        <dbReference type="ChEBI" id="CHEBI:29101"/>
    </cofactor>
</comment>
<feature type="transmembrane region" description="Helical" evidence="16 17">
    <location>
        <begin position="12"/>
        <end position="34"/>
    </location>
</feature>
<dbReference type="NCBIfam" id="TIGR01195">
    <property type="entry name" value="oadG_fam"/>
    <property type="match status" value="1"/>
</dbReference>
<dbReference type="AlphaFoldDB" id="A0A095XZH2"/>
<evidence type="ECO:0000256" key="6">
    <source>
        <dbReference type="ARBA" id="ARBA00022448"/>
    </source>
</evidence>
<dbReference type="InterPro" id="IPR023424">
    <property type="entry name" value="OadG"/>
</dbReference>
<dbReference type="GO" id="GO:0015451">
    <property type="term" value="F:decarboxylation-driven active transmembrane transporter activity"/>
    <property type="evidence" value="ECO:0007669"/>
    <property type="project" value="UniProtKB-EC"/>
</dbReference>
<evidence type="ECO:0000313" key="18">
    <source>
        <dbReference type="EMBL" id="KGE05156.1"/>
    </source>
</evidence>
<keyword evidence="7 16" id="KW-1003">Cell membrane</keyword>
<evidence type="ECO:0000256" key="3">
    <source>
        <dbReference type="ARBA" id="ARBA00004162"/>
    </source>
</evidence>
<keyword evidence="12 16" id="KW-0406">Ion transport</keyword>
<dbReference type="Proteomes" id="UP000029640">
    <property type="component" value="Unassembled WGS sequence"/>
</dbReference>
<accession>A0A095XZH2</accession>
<evidence type="ECO:0000256" key="8">
    <source>
        <dbReference type="ARBA" id="ARBA00022692"/>
    </source>
</evidence>
<protein>
    <recommendedName>
        <fullName evidence="16">Probable oxaloacetate decarboxylase gamma chain</fullName>
        <ecNumber evidence="16">7.2.4.2</ecNumber>
    </recommendedName>
</protein>
<evidence type="ECO:0000256" key="14">
    <source>
        <dbReference type="ARBA" id="ARBA00023201"/>
    </source>
</evidence>
<comment type="caution">
    <text evidence="18">The sequence shown here is derived from an EMBL/GenBank/DDBJ whole genome shotgun (WGS) entry which is preliminary data.</text>
</comment>
<dbReference type="GO" id="GO:0008948">
    <property type="term" value="F:oxaloacetate decarboxylase activity"/>
    <property type="evidence" value="ECO:0007669"/>
    <property type="project" value="UniProtKB-UniRule"/>
</dbReference>
<dbReference type="RefSeq" id="WP_035518088.1">
    <property type="nucleotide sequence ID" value="NZ_KN234801.1"/>
</dbReference>
<reference evidence="18 19" key="1">
    <citation type="journal article" date="2014" name="Genome Announc.">
        <title>Genome Sequence of Gammaproteobacterial Pseudohaliea rubra Type Strain DSM 19751, Isolated from Coastal Seawater of the Mediterranean Sea.</title>
        <authorList>
            <person name="Spring S."/>
            <person name="Fiebig A."/>
            <person name="Riedel T."/>
            <person name="Goker M."/>
            <person name="Klenk H.P."/>
        </authorList>
    </citation>
    <scope>NUCLEOTIDE SEQUENCE [LARGE SCALE GENOMIC DNA]</scope>
    <source>
        <strain evidence="18 19">DSM 19751</strain>
    </source>
</reference>
<evidence type="ECO:0000256" key="16">
    <source>
        <dbReference type="HAMAP-Rule" id="MF_00404"/>
    </source>
</evidence>
<evidence type="ECO:0000256" key="12">
    <source>
        <dbReference type="ARBA" id="ARBA00023065"/>
    </source>
</evidence>
<keyword evidence="14 16" id="KW-0739">Sodium transport</keyword>
<evidence type="ECO:0000256" key="15">
    <source>
        <dbReference type="ARBA" id="ARBA00048176"/>
    </source>
</evidence>
<evidence type="ECO:0000256" key="9">
    <source>
        <dbReference type="ARBA" id="ARBA00022967"/>
    </source>
</evidence>
<organism evidence="18 19">
    <name type="scientific">Pseudohaliea rubra DSM 19751</name>
    <dbReference type="NCBI Taxonomy" id="1265313"/>
    <lineage>
        <taxon>Bacteria</taxon>
        <taxon>Pseudomonadati</taxon>
        <taxon>Pseudomonadota</taxon>
        <taxon>Gammaproteobacteria</taxon>
        <taxon>Cellvibrionales</taxon>
        <taxon>Halieaceae</taxon>
        <taxon>Pseudohaliea</taxon>
    </lineage>
</organism>
<dbReference type="HAMAP" id="MF_00404">
    <property type="entry name" value="OadG"/>
    <property type="match status" value="1"/>
</dbReference>
<dbReference type="GO" id="GO:0015081">
    <property type="term" value="F:sodium ion transmembrane transporter activity"/>
    <property type="evidence" value="ECO:0007669"/>
    <property type="project" value="UniProtKB-UniRule"/>
</dbReference>
<evidence type="ECO:0000256" key="7">
    <source>
        <dbReference type="ARBA" id="ARBA00022475"/>
    </source>
</evidence>
<keyword evidence="18" id="KW-0456">Lyase</keyword>
<comment type="subunit">
    <text evidence="5 16">Heterotrimer of an alpha, a beta and a gamma subunit.</text>
</comment>
<keyword evidence="10 16" id="KW-1133">Transmembrane helix</keyword>